<accession>A0AAD9EJI3</accession>
<name>A0AAD9EJI3_9PEZI</name>
<dbReference type="InterPro" id="IPR036770">
    <property type="entry name" value="Ankyrin_rpt-contain_sf"/>
</dbReference>
<dbReference type="PROSITE" id="PS50297">
    <property type="entry name" value="ANK_REP_REGION"/>
    <property type="match status" value="1"/>
</dbReference>
<keyword evidence="3" id="KW-1185">Reference proteome</keyword>
<feature type="repeat" description="ANK" evidence="1">
    <location>
        <begin position="284"/>
        <end position="308"/>
    </location>
</feature>
<gene>
    <name evidence="2" type="ORF">CCHR01_07653</name>
</gene>
<dbReference type="Proteomes" id="UP001243330">
    <property type="component" value="Unassembled WGS sequence"/>
</dbReference>
<dbReference type="EMBL" id="JAQOWY010000136">
    <property type="protein sequence ID" value="KAK1849752.1"/>
    <property type="molecule type" value="Genomic_DNA"/>
</dbReference>
<keyword evidence="1" id="KW-0040">ANK repeat</keyword>
<comment type="caution">
    <text evidence="2">The sequence shown here is derived from an EMBL/GenBank/DDBJ whole genome shotgun (WGS) entry which is preliminary data.</text>
</comment>
<proteinExistence type="predicted"/>
<dbReference type="InterPro" id="IPR002110">
    <property type="entry name" value="Ankyrin_rpt"/>
</dbReference>
<organism evidence="2 3">
    <name type="scientific">Colletotrichum chrysophilum</name>
    <dbReference type="NCBI Taxonomy" id="1836956"/>
    <lineage>
        <taxon>Eukaryota</taxon>
        <taxon>Fungi</taxon>
        <taxon>Dikarya</taxon>
        <taxon>Ascomycota</taxon>
        <taxon>Pezizomycotina</taxon>
        <taxon>Sordariomycetes</taxon>
        <taxon>Hypocreomycetidae</taxon>
        <taxon>Glomerellales</taxon>
        <taxon>Glomerellaceae</taxon>
        <taxon>Colletotrichum</taxon>
        <taxon>Colletotrichum gloeosporioides species complex</taxon>
    </lineage>
</organism>
<sequence length="321" mass="36117">MAEAIGLASSVIAITDVAFKAGSAYLKIIRLLDEMKQVPTELRLKADRVRFIEEFLFYAEDTLSKNPLPSSAWSPTLLQEQLSKCHAILSDVRGMVDRTMAQVAQPTSIRRKIALTRAIIHKDDLKALDLKLDEALQLYQLAQEQYVLAMMTYSLVSKAQDPVQNGELLDTVNTNQTQKLNSESLSRKSQSVSYEPSIFGRFHLSFQANRSIHAVIQAPSWITSTVYSVLVQKATVGWQMNLRADEMVEYFDSELVELIEDDNSQAMFKYLDERTMSPFVRNWKGRTPLYEAVRYGSVNATRALLDRGLPALEMPDGKAGG</sequence>
<dbReference type="Gene3D" id="1.25.40.20">
    <property type="entry name" value="Ankyrin repeat-containing domain"/>
    <property type="match status" value="1"/>
</dbReference>
<evidence type="ECO:0000313" key="3">
    <source>
        <dbReference type="Proteomes" id="UP001243330"/>
    </source>
</evidence>
<evidence type="ECO:0008006" key="4">
    <source>
        <dbReference type="Google" id="ProtNLM"/>
    </source>
</evidence>
<reference evidence="2" key="1">
    <citation type="submission" date="2023-01" db="EMBL/GenBank/DDBJ databases">
        <title>Colletotrichum chrysophilum M932 genome sequence.</title>
        <authorList>
            <person name="Baroncelli R."/>
        </authorList>
    </citation>
    <scope>NUCLEOTIDE SEQUENCE</scope>
    <source>
        <strain evidence="2">M932</strain>
    </source>
</reference>
<evidence type="ECO:0000313" key="2">
    <source>
        <dbReference type="EMBL" id="KAK1849752.1"/>
    </source>
</evidence>
<protein>
    <recommendedName>
        <fullName evidence="4">Fungal N-terminal domain-containing protein</fullName>
    </recommendedName>
</protein>
<evidence type="ECO:0000256" key="1">
    <source>
        <dbReference type="PROSITE-ProRule" id="PRU00023"/>
    </source>
</evidence>
<dbReference type="SUPFAM" id="SSF48403">
    <property type="entry name" value="Ankyrin repeat"/>
    <property type="match status" value="1"/>
</dbReference>
<dbReference type="AlphaFoldDB" id="A0AAD9EJI3"/>
<dbReference type="PROSITE" id="PS50088">
    <property type="entry name" value="ANK_REPEAT"/>
    <property type="match status" value="1"/>
</dbReference>